<protein>
    <submittedName>
        <fullName evidence="9">GntR family transcriptional regulator/MocR family aminotransferase</fullName>
    </submittedName>
</protein>
<dbReference type="InterPro" id="IPR036390">
    <property type="entry name" value="WH_DNA-bd_sf"/>
</dbReference>
<evidence type="ECO:0000256" key="5">
    <source>
        <dbReference type="ARBA" id="ARBA00023015"/>
    </source>
</evidence>
<dbReference type="Gene3D" id="1.10.10.10">
    <property type="entry name" value="Winged helix-like DNA-binding domain superfamily/Winged helix DNA-binding domain"/>
    <property type="match status" value="1"/>
</dbReference>
<evidence type="ECO:0000256" key="4">
    <source>
        <dbReference type="ARBA" id="ARBA00022898"/>
    </source>
</evidence>
<dbReference type="InterPro" id="IPR015424">
    <property type="entry name" value="PyrdxlP-dep_Trfase"/>
</dbReference>
<evidence type="ECO:0000256" key="1">
    <source>
        <dbReference type="ARBA" id="ARBA00001933"/>
    </source>
</evidence>
<keyword evidence="5" id="KW-0805">Transcription regulation</keyword>
<comment type="similarity">
    <text evidence="2">In the C-terminal section; belongs to the class-I pyridoxal-phosphate-dependent aminotransferase family.</text>
</comment>
<evidence type="ECO:0000256" key="2">
    <source>
        <dbReference type="ARBA" id="ARBA00005384"/>
    </source>
</evidence>
<dbReference type="InterPro" id="IPR036388">
    <property type="entry name" value="WH-like_DNA-bd_sf"/>
</dbReference>
<evidence type="ECO:0000256" key="3">
    <source>
        <dbReference type="ARBA" id="ARBA00022576"/>
    </source>
</evidence>
<keyword evidence="4" id="KW-0663">Pyridoxal phosphate</keyword>
<keyword evidence="10" id="KW-1185">Reference proteome</keyword>
<dbReference type="PROSITE" id="PS50949">
    <property type="entry name" value="HTH_GNTR"/>
    <property type="match status" value="1"/>
</dbReference>
<comment type="caution">
    <text evidence="9">The sequence shown here is derived from an EMBL/GenBank/DDBJ whole genome shotgun (WGS) entry which is preliminary data.</text>
</comment>
<dbReference type="CDD" id="cd07377">
    <property type="entry name" value="WHTH_GntR"/>
    <property type="match status" value="1"/>
</dbReference>
<dbReference type="PRINTS" id="PR00035">
    <property type="entry name" value="HTHGNTR"/>
</dbReference>
<dbReference type="RefSeq" id="WP_307471110.1">
    <property type="nucleotide sequence ID" value="NZ_JAUSUB010000001.1"/>
</dbReference>
<dbReference type="SUPFAM" id="SSF53383">
    <property type="entry name" value="PLP-dependent transferases"/>
    <property type="match status" value="1"/>
</dbReference>
<sequence>MLTPIFHSDSPLYIQLYSFLKEQIEQGELKSFAKLPSIRQLSIHLNISKTTVESAYQQLLAEGYVESKPRSGLIVLPLESEAIIRDLHPPSFSAVRLDEAPHVDFQYGDIDLAHFPIKRWKKYMREAMSEENFDVFHYGEKQGDQLLRIEISKYLYGSRGISCHPKQIVLCAGTQLAVDLICQLLKLQGQEVAMENPGYDGVHAIFSQHKCKTIPISIEKDGLCIDELTDSHAKAVYVTPSHQFPYGMVLSIQKRMKLLHWAKEASSYIIEDDYDSEYRYEGHPISSLKSLDTDGRVLYLGTFSKSFLPALRTSYIVLPLSLVDTYQENYQFHSQSVSPIFQRALQQFMITGDFMRHIRKMRKIYHDKHQVLLSVINKYMGDKVEVIGEKAGLHLLLNVKGRDEHDLMLKAEKNHIRVYSTSSFWLIKKDHPRSLIMLGFGGISTEKIEEGIRLLSLAWFERKEGY</sequence>
<keyword evidence="6" id="KW-0238">DNA-binding</keyword>
<dbReference type="GO" id="GO:0008483">
    <property type="term" value="F:transaminase activity"/>
    <property type="evidence" value="ECO:0007669"/>
    <property type="project" value="UniProtKB-KW"/>
</dbReference>
<dbReference type="InterPro" id="IPR015421">
    <property type="entry name" value="PyrdxlP-dep_Trfase_major"/>
</dbReference>
<feature type="domain" description="HTH gntR-type" evidence="8">
    <location>
        <begin position="10"/>
        <end position="78"/>
    </location>
</feature>
<accession>A0ABU0AAW8</accession>
<keyword evidence="3 9" id="KW-0032">Aminotransferase</keyword>
<evidence type="ECO:0000313" key="10">
    <source>
        <dbReference type="Proteomes" id="UP001238088"/>
    </source>
</evidence>
<name>A0ABU0AAW8_9BACI</name>
<dbReference type="EMBL" id="JAUSUB010000001">
    <property type="protein sequence ID" value="MDQ0268394.1"/>
    <property type="molecule type" value="Genomic_DNA"/>
</dbReference>
<organism evidence="9 10">
    <name type="scientific">Cytobacillus purgationiresistens</name>
    <dbReference type="NCBI Taxonomy" id="863449"/>
    <lineage>
        <taxon>Bacteria</taxon>
        <taxon>Bacillati</taxon>
        <taxon>Bacillota</taxon>
        <taxon>Bacilli</taxon>
        <taxon>Bacillales</taxon>
        <taxon>Bacillaceae</taxon>
        <taxon>Cytobacillus</taxon>
    </lineage>
</organism>
<evidence type="ECO:0000259" key="8">
    <source>
        <dbReference type="PROSITE" id="PS50949"/>
    </source>
</evidence>
<dbReference type="PANTHER" id="PTHR46577">
    <property type="entry name" value="HTH-TYPE TRANSCRIPTIONAL REGULATORY PROTEIN GABR"/>
    <property type="match status" value="1"/>
</dbReference>
<dbReference type="Pfam" id="PF00392">
    <property type="entry name" value="GntR"/>
    <property type="match status" value="1"/>
</dbReference>
<dbReference type="InterPro" id="IPR000524">
    <property type="entry name" value="Tscrpt_reg_HTH_GntR"/>
</dbReference>
<dbReference type="CDD" id="cd00609">
    <property type="entry name" value="AAT_like"/>
    <property type="match status" value="1"/>
</dbReference>
<comment type="cofactor">
    <cofactor evidence="1">
        <name>pyridoxal 5'-phosphate</name>
        <dbReference type="ChEBI" id="CHEBI:597326"/>
    </cofactor>
</comment>
<keyword evidence="3 9" id="KW-0808">Transferase</keyword>
<evidence type="ECO:0000256" key="6">
    <source>
        <dbReference type="ARBA" id="ARBA00023125"/>
    </source>
</evidence>
<evidence type="ECO:0000256" key="7">
    <source>
        <dbReference type="ARBA" id="ARBA00023163"/>
    </source>
</evidence>
<dbReference type="SMART" id="SM00345">
    <property type="entry name" value="HTH_GNTR"/>
    <property type="match status" value="1"/>
</dbReference>
<keyword evidence="7" id="KW-0804">Transcription</keyword>
<dbReference type="Gene3D" id="3.40.640.10">
    <property type="entry name" value="Type I PLP-dependent aspartate aminotransferase-like (Major domain)"/>
    <property type="match status" value="1"/>
</dbReference>
<proteinExistence type="inferred from homology"/>
<dbReference type="Proteomes" id="UP001238088">
    <property type="component" value="Unassembled WGS sequence"/>
</dbReference>
<gene>
    <name evidence="9" type="ORF">J2S17_000263</name>
</gene>
<reference evidence="9 10" key="1">
    <citation type="submission" date="2023-07" db="EMBL/GenBank/DDBJ databases">
        <title>Genomic Encyclopedia of Type Strains, Phase IV (KMG-IV): sequencing the most valuable type-strain genomes for metagenomic binning, comparative biology and taxonomic classification.</title>
        <authorList>
            <person name="Goeker M."/>
        </authorList>
    </citation>
    <scope>NUCLEOTIDE SEQUENCE [LARGE SCALE GENOMIC DNA]</scope>
    <source>
        <strain evidence="9 10">DSM 23494</strain>
    </source>
</reference>
<dbReference type="SUPFAM" id="SSF46785">
    <property type="entry name" value="Winged helix' DNA-binding domain"/>
    <property type="match status" value="1"/>
</dbReference>
<dbReference type="Pfam" id="PF00155">
    <property type="entry name" value="Aminotran_1_2"/>
    <property type="match status" value="1"/>
</dbReference>
<evidence type="ECO:0000313" key="9">
    <source>
        <dbReference type="EMBL" id="MDQ0268394.1"/>
    </source>
</evidence>
<dbReference type="PANTHER" id="PTHR46577:SF1">
    <property type="entry name" value="HTH-TYPE TRANSCRIPTIONAL REGULATORY PROTEIN GABR"/>
    <property type="match status" value="1"/>
</dbReference>
<dbReference type="InterPro" id="IPR004839">
    <property type="entry name" value="Aminotransferase_I/II_large"/>
</dbReference>
<dbReference type="InterPro" id="IPR051446">
    <property type="entry name" value="HTH_trans_reg/aminotransferase"/>
</dbReference>